<dbReference type="PROSITE" id="PS00732">
    <property type="entry name" value="RIBOSOMAL_S16"/>
    <property type="match status" value="1"/>
</dbReference>
<evidence type="ECO:0000313" key="5">
    <source>
        <dbReference type="EMBL" id="KKR91959.1"/>
    </source>
</evidence>
<accession>A0A0G0UT71</accession>
<gene>
    <name evidence="3" type="primary">rpsP</name>
    <name evidence="5" type="ORF">UU43_C0001G0139</name>
</gene>
<sequence length="112" mass="12379">MLTIRLARIGKKNKPLYRVVISEKQKDLYGDSLEILGSYNPHSKELKIDSEKTKYWLSRGAGMSPTVNNLLIEKKIIEGKKVKASKGKKEKDTKAEAKPAEAPKTAAPAAKA</sequence>
<dbReference type="Pfam" id="PF00886">
    <property type="entry name" value="Ribosomal_S16"/>
    <property type="match status" value="1"/>
</dbReference>
<proteinExistence type="inferred from homology"/>
<dbReference type="Proteomes" id="UP000034190">
    <property type="component" value="Unassembled WGS sequence"/>
</dbReference>
<dbReference type="InterPro" id="IPR020592">
    <property type="entry name" value="Ribosomal_bS16_CS"/>
</dbReference>
<dbReference type="InterPro" id="IPR023803">
    <property type="entry name" value="Ribosomal_bS16_dom_sf"/>
</dbReference>
<dbReference type="SUPFAM" id="SSF54565">
    <property type="entry name" value="Ribosomal protein S16"/>
    <property type="match status" value="1"/>
</dbReference>
<evidence type="ECO:0000313" key="6">
    <source>
        <dbReference type="Proteomes" id="UP000034190"/>
    </source>
</evidence>
<evidence type="ECO:0000256" key="3">
    <source>
        <dbReference type="HAMAP-Rule" id="MF_00385"/>
    </source>
</evidence>
<feature type="compositionally biased region" description="Low complexity" evidence="4">
    <location>
        <begin position="102"/>
        <end position="112"/>
    </location>
</feature>
<dbReference type="NCBIfam" id="TIGR00002">
    <property type="entry name" value="S16"/>
    <property type="match status" value="1"/>
</dbReference>
<reference evidence="5 6" key="1">
    <citation type="journal article" date="2015" name="Nature">
        <title>rRNA introns, odd ribosomes, and small enigmatic genomes across a large radiation of phyla.</title>
        <authorList>
            <person name="Brown C.T."/>
            <person name="Hug L.A."/>
            <person name="Thomas B.C."/>
            <person name="Sharon I."/>
            <person name="Castelle C.J."/>
            <person name="Singh A."/>
            <person name="Wilkins M.J."/>
            <person name="Williams K.H."/>
            <person name="Banfield J.F."/>
        </authorList>
    </citation>
    <scope>NUCLEOTIDE SEQUENCE [LARGE SCALE GENOMIC DNA]</scope>
</reference>
<dbReference type="PANTHER" id="PTHR12919:SF20">
    <property type="entry name" value="SMALL RIBOSOMAL SUBUNIT PROTEIN BS16M"/>
    <property type="match status" value="1"/>
</dbReference>
<evidence type="ECO:0000256" key="2">
    <source>
        <dbReference type="ARBA" id="ARBA00023274"/>
    </source>
</evidence>
<organism evidence="5 6">
    <name type="scientific">Candidatus Falkowbacteria bacterium GW2011_GWA2_41_14</name>
    <dbReference type="NCBI Taxonomy" id="1618635"/>
    <lineage>
        <taxon>Bacteria</taxon>
        <taxon>Candidatus Falkowiibacteriota</taxon>
    </lineage>
</organism>
<dbReference type="PANTHER" id="PTHR12919">
    <property type="entry name" value="30S RIBOSOMAL PROTEIN S16"/>
    <property type="match status" value="1"/>
</dbReference>
<comment type="similarity">
    <text evidence="3">Belongs to the bacterial ribosomal protein bS16 family.</text>
</comment>
<feature type="compositionally biased region" description="Basic and acidic residues" evidence="4">
    <location>
        <begin position="81"/>
        <end position="101"/>
    </location>
</feature>
<dbReference type="GO" id="GO:0003735">
    <property type="term" value="F:structural constituent of ribosome"/>
    <property type="evidence" value="ECO:0007669"/>
    <property type="project" value="InterPro"/>
</dbReference>
<keyword evidence="1 3" id="KW-0689">Ribosomal protein</keyword>
<name>A0A0G0UT71_9BACT</name>
<evidence type="ECO:0000256" key="1">
    <source>
        <dbReference type="ARBA" id="ARBA00022980"/>
    </source>
</evidence>
<dbReference type="AlphaFoldDB" id="A0A0G0UT71"/>
<dbReference type="Gene3D" id="3.30.1320.10">
    <property type="match status" value="1"/>
</dbReference>
<evidence type="ECO:0000256" key="4">
    <source>
        <dbReference type="SAM" id="MobiDB-lite"/>
    </source>
</evidence>
<keyword evidence="2 3" id="KW-0687">Ribonucleoprotein</keyword>
<comment type="caution">
    <text evidence="5">The sequence shown here is derived from an EMBL/GenBank/DDBJ whole genome shotgun (WGS) entry which is preliminary data.</text>
</comment>
<feature type="region of interest" description="Disordered" evidence="4">
    <location>
        <begin position="81"/>
        <end position="112"/>
    </location>
</feature>
<dbReference type="InterPro" id="IPR000307">
    <property type="entry name" value="Ribosomal_bS16"/>
</dbReference>
<dbReference type="EMBL" id="LCAP01000001">
    <property type="protein sequence ID" value="KKR91959.1"/>
    <property type="molecule type" value="Genomic_DNA"/>
</dbReference>
<dbReference type="GO" id="GO:0015935">
    <property type="term" value="C:small ribosomal subunit"/>
    <property type="evidence" value="ECO:0007669"/>
    <property type="project" value="TreeGrafter"/>
</dbReference>
<dbReference type="GO" id="GO:0006412">
    <property type="term" value="P:translation"/>
    <property type="evidence" value="ECO:0007669"/>
    <property type="project" value="UniProtKB-UniRule"/>
</dbReference>
<dbReference type="HAMAP" id="MF_00385">
    <property type="entry name" value="Ribosomal_bS16"/>
    <property type="match status" value="1"/>
</dbReference>
<protein>
    <recommendedName>
        <fullName evidence="3">Small ribosomal subunit protein bS16</fullName>
    </recommendedName>
</protein>
<dbReference type="GO" id="GO:0005737">
    <property type="term" value="C:cytoplasm"/>
    <property type="evidence" value="ECO:0007669"/>
    <property type="project" value="UniProtKB-ARBA"/>
</dbReference>